<accession>A0A1F5MKI3</accession>
<dbReference type="InterPro" id="IPR013783">
    <property type="entry name" value="Ig-like_fold"/>
</dbReference>
<dbReference type="EMBL" id="MFDO01000004">
    <property type="protein sequence ID" value="OGE65848.1"/>
    <property type="molecule type" value="Genomic_DNA"/>
</dbReference>
<protein>
    <recommendedName>
        <fullName evidence="3">Glycoside hydrolase family 5 domain-containing protein</fullName>
    </recommendedName>
</protein>
<gene>
    <name evidence="1" type="ORF">A3B49_03255</name>
</gene>
<dbReference type="Gene3D" id="2.60.40.10">
    <property type="entry name" value="Immunoglobulins"/>
    <property type="match status" value="1"/>
</dbReference>
<proteinExistence type="predicted"/>
<name>A0A1F5MKI3_9BACT</name>
<organism evidence="1 2">
    <name type="scientific">Candidatus Daviesbacteria bacterium RIFCSPLOWO2_01_FULL_40_24</name>
    <dbReference type="NCBI Taxonomy" id="1797787"/>
    <lineage>
        <taxon>Bacteria</taxon>
        <taxon>Candidatus Daviesiibacteriota</taxon>
    </lineage>
</organism>
<dbReference type="InterPro" id="IPR017853">
    <property type="entry name" value="GH"/>
</dbReference>
<dbReference type="AlphaFoldDB" id="A0A1F5MKI3"/>
<reference evidence="1 2" key="1">
    <citation type="journal article" date="2016" name="Nat. Commun.">
        <title>Thousands of microbial genomes shed light on interconnected biogeochemical processes in an aquifer system.</title>
        <authorList>
            <person name="Anantharaman K."/>
            <person name="Brown C.T."/>
            <person name="Hug L.A."/>
            <person name="Sharon I."/>
            <person name="Castelle C.J."/>
            <person name="Probst A.J."/>
            <person name="Thomas B.C."/>
            <person name="Singh A."/>
            <person name="Wilkins M.J."/>
            <person name="Karaoz U."/>
            <person name="Brodie E.L."/>
            <person name="Williams K.H."/>
            <person name="Hubbard S.S."/>
            <person name="Banfield J.F."/>
        </authorList>
    </citation>
    <scope>NUCLEOTIDE SEQUENCE [LARGE SCALE GENOMIC DNA]</scope>
</reference>
<evidence type="ECO:0000313" key="2">
    <source>
        <dbReference type="Proteomes" id="UP000178017"/>
    </source>
</evidence>
<sequence>MKSVLIFFISLFILMFYQATPLLAVSDPLAVPNNRFGIHIISASVDESSPSASLVNSNGGDWGYLTVLIESGDRNVNKWQEFFNDLRRRHLIPLVRMATYPIGDKWKAPVVGEEEVWADFLNNLNWPTKNRYVIIYNEPNHAQEWEGRISPKEYAQVLDKTISSLKQRSNDFFVLNAGFDSSTPHQPPNYYDELRFLTEMNQEVPGIFNKLDGWATHAYPNPGFVGSPNGTGRGTVRSWVWEQQILFSLGLNKLLPIFITETGWKHDEGQQFQANLPSIESVSDFYINTFQGAWSNLRVAAVTPFVLSYQSPPFDHFSFKKWSDNSWYPQFEAIKSLPKVSGKPVQINSAKLESGEIYSSLVSGESYQIPFSFKNSGQSIWGDGNKIELRIINDELRINTAVSLPEDQKIEPGQLTKFSVPLTAPKSGIYKFYLQLYRDNKPFTSDGWSYNTEIKSPVTLVVKAGLGWKNDASGKYLLKINSSTGETIIEAVLSNSGQSEPIEARFLLPDYSFDFTLSKPFYTSKTVHYMVYSGTNTLEFGSLQPNIFSVLLNPQELWNLLPFSNKTTQPCELATQPKNC</sequence>
<dbReference type="Proteomes" id="UP000178017">
    <property type="component" value="Unassembled WGS sequence"/>
</dbReference>
<dbReference type="SUPFAM" id="SSF51445">
    <property type="entry name" value="(Trans)glycosidases"/>
    <property type="match status" value="1"/>
</dbReference>
<dbReference type="Gene3D" id="3.20.20.80">
    <property type="entry name" value="Glycosidases"/>
    <property type="match status" value="1"/>
</dbReference>
<evidence type="ECO:0000313" key="1">
    <source>
        <dbReference type="EMBL" id="OGE65848.1"/>
    </source>
</evidence>
<comment type="caution">
    <text evidence="1">The sequence shown here is derived from an EMBL/GenBank/DDBJ whole genome shotgun (WGS) entry which is preliminary data.</text>
</comment>
<evidence type="ECO:0008006" key="3">
    <source>
        <dbReference type="Google" id="ProtNLM"/>
    </source>
</evidence>